<dbReference type="EMBL" id="CM042020">
    <property type="protein sequence ID" value="KAI3821734.1"/>
    <property type="molecule type" value="Genomic_DNA"/>
</dbReference>
<organism evidence="1 2">
    <name type="scientific">Smallanthus sonchifolius</name>
    <dbReference type="NCBI Taxonomy" id="185202"/>
    <lineage>
        <taxon>Eukaryota</taxon>
        <taxon>Viridiplantae</taxon>
        <taxon>Streptophyta</taxon>
        <taxon>Embryophyta</taxon>
        <taxon>Tracheophyta</taxon>
        <taxon>Spermatophyta</taxon>
        <taxon>Magnoliopsida</taxon>
        <taxon>eudicotyledons</taxon>
        <taxon>Gunneridae</taxon>
        <taxon>Pentapetalae</taxon>
        <taxon>asterids</taxon>
        <taxon>campanulids</taxon>
        <taxon>Asterales</taxon>
        <taxon>Asteraceae</taxon>
        <taxon>Asteroideae</taxon>
        <taxon>Heliantheae alliance</taxon>
        <taxon>Millerieae</taxon>
        <taxon>Smallanthus</taxon>
    </lineage>
</organism>
<comment type="caution">
    <text evidence="1">The sequence shown here is derived from an EMBL/GenBank/DDBJ whole genome shotgun (WGS) entry which is preliminary data.</text>
</comment>
<proteinExistence type="predicted"/>
<name>A0ACB9JNJ1_9ASTR</name>
<evidence type="ECO:0000313" key="2">
    <source>
        <dbReference type="Proteomes" id="UP001056120"/>
    </source>
</evidence>
<sequence length="115" mass="12748">MISCLISNSIQGNAIADLYIGVYILPGTIFDKMNLNKLQPTQSELRLTNRTVRYPKGIAEDVLIKINEFVFPVDFVVVDIKGGTRCPLILGRLFLNTALALIDVWGGRLALSIQQ</sequence>
<keyword evidence="2" id="KW-1185">Reference proteome</keyword>
<reference evidence="1 2" key="2">
    <citation type="journal article" date="2022" name="Mol. Ecol. Resour.">
        <title>The genomes of chicory, endive, great burdock and yacon provide insights into Asteraceae paleo-polyploidization history and plant inulin production.</title>
        <authorList>
            <person name="Fan W."/>
            <person name="Wang S."/>
            <person name="Wang H."/>
            <person name="Wang A."/>
            <person name="Jiang F."/>
            <person name="Liu H."/>
            <person name="Zhao H."/>
            <person name="Xu D."/>
            <person name="Zhang Y."/>
        </authorList>
    </citation>
    <scope>NUCLEOTIDE SEQUENCE [LARGE SCALE GENOMIC DNA]</scope>
    <source>
        <strain evidence="2">cv. Yunnan</strain>
        <tissue evidence="1">Leaves</tissue>
    </source>
</reference>
<accession>A0ACB9JNJ1</accession>
<evidence type="ECO:0000313" key="1">
    <source>
        <dbReference type="EMBL" id="KAI3821734.1"/>
    </source>
</evidence>
<gene>
    <name evidence="1" type="ORF">L1987_09306</name>
</gene>
<reference evidence="2" key="1">
    <citation type="journal article" date="2022" name="Mol. Ecol. Resour.">
        <title>The genomes of chicory, endive, great burdock and yacon provide insights into Asteraceae palaeo-polyploidization history and plant inulin production.</title>
        <authorList>
            <person name="Fan W."/>
            <person name="Wang S."/>
            <person name="Wang H."/>
            <person name="Wang A."/>
            <person name="Jiang F."/>
            <person name="Liu H."/>
            <person name="Zhao H."/>
            <person name="Xu D."/>
            <person name="Zhang Y."/>
        </authorList>
    </citation>
    <scope>NUCLEOTIDE SEQUENCE [LARGE SCALE GENOMIC DNA]</scope>
    <source>
        <strain evidence="2">cv. Yunnan</strain>
    </source>
</reference>
<protein>
    <submittedName>
        <fullName evidence="1">Uncharacterized protein</fullName>
    </submittedName>
</protein>
<dbReference type="Proteomes" id="UP001056120">
    <property type="component" value="Linkage Group LG03"/>
</dbReference>